<keyword evidence="5 14" id="KW-0521">NADP</keyword>
<evidence type="ECO:0000256" key="10">
    <source>
        <dbReference type="PIRSR" id="PIRSR000350-2"/>
    </source>
</evidence>
<dbReference type="EMBL" id="ARYJ01000002">
    <property type="protein sequence ID" value="KCZ90465.1"/>
    <property type="molecule type" value="Genomic_DNA"/>
</dbReference>
<dbReference type="InterPro" id="IPR001100">
    <property type="entry name" value="Pyr_nuc-diS_OxRdtase"/>
</dbReference>
<evidence type="ECO:0000256" key="14">
    <source>
        <dbReference type="RuleBase" id="RU365040"/>
    </source>
</evidence>
<name>A0A059FIJ0_9PROT</name>
<dbReference type="GO" id="GO:0045454">
    <property type="term" value="P:cell redox homeostasis"/>
    <property type="evidence" value="ECO:0007669"/>
    <property type="project" value="InterPro"/>
</dbReference>
<organism evidence="17 18">
    <name type="scientific">Hyphomonas jannaschiana VP2</name>
    <dbReference type="NCBI Taxonomy" id="1280952"/>
    <lineage>
        <taxon>Bacteria</taxon>
        <taxon>Pseudomonadati</taxon>
        <taxon>Pseudomonadota</taxon>
        <taxon>Alphaproteobacteria</taxon>
        <taxon>Hyphomonadales</taxon>
        <taxon>Hyphomonadaceae</taxon>
        <taxon>Hyphomonas</taxon>
    </lineage>
</organism>
<dbReference type="Gene3D" id="3.30.390.30">
    <property type="match status" value="1"/>
</dbReference>
<dbReference type="RefSeq" id="WP_035578673.1">
    <property type="nucleotide sequence ID" value="NZ_ARYJ01000002.1"/>
</dbReference>
<dbReference type="Proteomes" id="UP000024816">
    <property type="component" value="Unassembled WGS sequence"/>
</dbReference>
<dbReference type="NCBIfam" id="TIGR01424">
    <property type="entry name" value="gluta_reduc_2"/>
    <property type="match status" value="1"/>
</dbReference>
<dbReference type="GO" id="GO:0034599">
    <property type="term" value="P:cellular response to oxidative stress"/>
    <property type="evidence" value="ECO:0007669"/>
    <property type="project" value="TreeGrafter"/>
</dbReference>
<dbReference type="InterPro" id="IPR046952">
    <property type="entry name" value="GSHR/TRXR-like"/>
</dbReference>
<keyword evidence="3 13" id="KW-0285">Flavoprotein</keyword>
<dbReference type="PROSITE" id="PS00076">
    <property type="entry name" value="PYRIDINE_REDOX_1"/>
    <property type="match status" value="1"/>
</dbReference>
<sequence length="468" mass="50162">MAEHAYDFDLFVIGGGSGGVRAARIAAIAGARVGLAEEYRMGGTCVIRGCVPKKFMVYASQYGKDIEKSAGYGWSVGVVSYDHGTFAAAMHAEVDRLSGIYFRNLKNAGVEIFEERAEFVDGHTVRLKNSGKTITANKILIAVGGAPWRPSPEELPGVEHTITSNEVFHLEDLPKHVVIAGGGYIAVEFAHIFAGLGVPTCLVYRGEEVLRGFDADVRTAVHEGLKEAGVRVVTGAVFDKIEKRDGEDLPLHITLSSGSHIDADVVLMAVGRRPNTEGLGCEAAGVELDDKGAVKVDEWSKTNVDSVWAVGDVTDRVALTPVAIREGHAFADTEFGGNPWHFDHSDIATAVFSQPEVGTVGLSEADARKAHGPDIDIYKTNFKPMKNALNGDTSRVLMKLVVRASDEKVLGVHMVGDDAAEIIQAIGIAIKMGVTKPDFDRTCAVHPSVAEELVTMRTKWVPDVTSNA</sequence>
<evidence type="ECO:0000256" key="13">
    <source>
        <dbReference type="RuleBase" id="RU003691"/>
    </source>
</evidence>
<dbReference type="GO" id="GO:0050661">
    <property type="term" value="F:NADP binding"/>
    <property type="evidence" value="ECO:0007669"/>
    <property type="project" value="InterPro"/>
</dbReference>
<feature type="binding site" evidence="11">
    <location>
        <position position="271"/>
    </location>
    <ligand>
        <name>NAD(+)</name>
        <dbReference type="ChEBI" id="CHEBI:57540"/>
    </ligand>
</feature>
<evidence type="ECO:0000256" key="3">
    <source>
        <dbReference type="ARBA" id="ARBA00022630"/>
    </source>
</evidence>
<feature type="binding site" evidence="11">
    <location>
        <begin position="181"/>
        <end position="188"/>
    </location>
    <ligand>
        <name>NAD(+)</name>
        <dbReference type="ChEBI" id="CHEBI:57540"/>
    </ligand>
</feature>
<dbReference type="Gene3D" id="3.50.50.60">
    <property type="entry name" value="FAD/NAD(P)-binding domain"/>
    <property type="match status" value="2"/>
</dbReference>
<dbReference type="GO" id="GO:0005829">
    <property type="term" value="C:cytosol"/>
    <property type="evidence" value="ECO:0007669"/>
    <property type="project" value="TreeGrafter"/>
</dbReference>
<dbReference type="OrthoDB" id="7622990at2"/>
<evidence type="ECO:0000256" key="8">
    <source>
        <dbReference type="ARBA" id="ARBA00023284"/>
    </source>
</evidence>
<feature type="binding site" evidence="11">
    <location>
        <position position="54"/>
    </location>
    <ligand>
        <name>FAD</name>
        <dbReference type="ChEBI" id="CHEBI:57692"/>
    </ligand>
</feature>
<feature type="binding site" evidence="11">
    <location>
        <position position="312"/>
    </location>
    <ligand>
        <name>FAD</name>
        <dbReference type="ChEBI" id="CHEBI:57692"/>
    </ligand>
</feature>
<evidence type="ECO:0000313" key="17">
    <source>
        <dbReference type="EMBL" id="KCZ90465.1"/>
    </source>
</evidence>
<dbReference type="EC" id="1.8.1.7" evidence="14"/>
<dbReference type="GO" id="GO:0006749">
    <property type="term" value="P:glutathione metabolic process"/>
    <property type="evidence" value="ECO:0007669"/>
    <property type="project" value="InterPro"/>
</dbReference>
<dbReference type="SUPFAM" id="SSF55424">
    <property type="entry name" value="FAD/NAD-linked reductases, dimerisation (C-terminal) domain"/>
    <property type="match status" value="1"/>
</dbReference>
<evidence type="ECO:0000256" key="9">
    <source>
        <dbReference type="ARBA" id="ARBA00049142"/>
    </source>
</evidence>
<keyword evidence="7" id="KW-1015">Disulfide bond</keyword>
<dbReference type="PRINTS" id="PR00368">
    <property type="entry name" value="FADPNR"/>
</dbReference>
<keyword evidence="4 11" id="KW-0274">FAD</keyword>
<dbReference type="STRING" id="1280952.HJA_04521"/>
<feature type="active site" description="Proton acceptor" evidence="10">
    <location>
        <position position="446"/>
    </location>
</feature>
<evidence type="ECO:0000256" key="5">
    <source>
        <dbReference type="ARBA" id="ARBA00022857"/>
    </source>
</evidence>
<comment type="caution">
    <text evidence="17">The sequence shown here is derived from an EMBL/GenBank/DDBJ whole genome shotgun (WGS) entry which is preliminary data.</text>
</comment>
<comment type="catalytic activity">
    <reaction evidence="9 14">
        <text>2 glutathione + NADP(+) = glutathione disulfide + NADPH + H(+)</text>
        <dbReference type="Rhea" id="RHEA:11740"/>
        <dbReference type="ChEBI" id="CHEBI:15378"/>
        <dbReference type="ChEBI" id="CHEBI:57783"/>
        <dbReference type="ChEBI" id="CHEBI:57925"/>
        <dbReference type="ChEBI" id="CHEBI:58297"/>
        <dbReference type="ChEBI" id="CHEBI:58349"/>
        <dbReference type="EC" id="1.8.1.7"/>
    </reaction>
</comment>
<evidence type="ECO:0000256" key="4">
    <source>
        <dbReference type="ARBA" id="ARBA00022827"/>
    </source>
</evidence>
<evidence type="ECO:0000256" key="7">
    <source>
        <dbReference type="ARBA" id="ARBA00023157"/>
    </source>
</evidence>
<dbReference type="AlphaFoldDB" id="A0A059FIJ0"/>
<keyword evidence="18" id="KW-1185">Reference proteome</keyword>
<dbReference type="PANTHER" id="PTHR42737:SF2">
    <property type="entry name" value="GLUTATHIONE REDUCTASE"/>
    <property type="match status" value="1"/>
</dbReference>
<feature type="domain" description="FAD/NAD(P)-binding" evidence="16">
    <location>
        <begin position="8"/>
        <end position="327"/>
    </location>
</feature>
<keyword evidence="11" id="KW-0520">NAD</keyword>
<evidence type="ECO:0000313" key="18">
    <source>
        <dbReference type="Proteomes" id="UP000024816"/>
    </source>
</evidence>
<protein>
    <recommendedName>
        <fullName evidence="14">Glutathione reductase</fullName>
        <shortName evidence="14">GRase</shortName>
        <ecNumber evidence="14">1.8.1.7</ecNumber>
    </recommendedName>
</protein>
<reference evidence="17 18" key="1">
    <citation type="journal article" date="2014" name="Antonie Van Leeuwenhoek">
        <title>Hyphomonas beringensis sp. nov. and Hyphomonas chukchiensis sp. nov., isolated from surface seawater of the Bering Sea and Chukchi Sea.</title>
        <authorList>
            <person name="Li C."/>
            <person name="Lai Q."/>
            <person name="Li G."/>
            <person name="Dong C."/>
            <person name="Wang J."/>
            <person name="Liao Y."/>
            <person name="Shao Z."/>
        </authorList>
    </citation>
    <scope>NUCLEOTIDE SEQUENCE [LARGE SCALE GENOMIC DNA]</scope>
    <source>
        <strain evidence="17 18">VP2</strain>
    </source>
</reference>
<feature type="domain" description="Pyridine nucleotide-disulphide oxidoreductase dimerisation" evidence="15">
    <location>
        <begin position="347"/>
        <end position="456"/>
    </location>
</feature>
<keyword evidence="8 13" id="KW-0676">Redox-active center</keyword>
<comment type="subunit">
    <text evidence="2">Homodimer.</text>
</comment>
<evidence type="ECO:0000259" key="15">
    <source>
        <dbReference type="Pfam" id="PF02852"/>
    </source>
</evidence>
<evidence type="ECO:0000256" key="11">
    <source>
        <dbReference type="PIRSR" id="PIRSR000350-3"/>
    </source>
</evidence>
<dbReference type="Pfam" id="PF07992">
    <property type="entry name" value="Pyr_redox_2"/>
    <property type="match status" value="1"/>
</dbReference>
<dbReference type="InterPro" id="IPR012999">
    <property type="entry name" value="Pyr_OxRdtase_I_AS"/>
</dbReference>
<comment type="function">
    <text evidence="14">Catalyzes the reduction of glutathione disulfide (GSSG) to reduced glutathione (GSH).</text>
</comment>
<dbReference type="InterPro" id="IPR023753">
    <property type="entry name" value="FAD/NAD-binding_dom"/>
</dbReference>
<dbReference type="PRINTS" id="PR00411">
    <property type="entry name" value="PNDRDTASEI"/>
</dbReference>
<dbReference type="SUPFAM" id="SSF51905">
    <property type="entry name" value="FAD/NAD(P)-binding domain"/>
    <property type="match status" value="1"/>
</dbReference>
<evidence type="ECO:0000259" key="16">
    <source>
        <dbReference type="Pfam" id="PF07992"/>
    </source>
</evidence>
<keyword evidence="6 13" id="KW-0560">Oxidoreductase</keyword>
<proteinExistence type="inferred from homology"/>
<dbReference type="PATRIC" id="fig|1280952.3.peg.896"/>
<feature type="disulfide bond" description="Redox-active" evidence="12">
    <location>
        <begin position="45"/>
        <end position="50"/>
    </location>
</feature>
<evidence type="ECO:0000256" key="12">
    <source>
        <dbReference type="PIRSR" id="PIRSR000350-4"/>
    </source>
</evidence>
<evidence type="ECO:0000256" key="1">
    <source>
        <dbReference type="ARBA" id="ARBA00007532"/>
    </source>
</evidence>
<evidence type="ECO:0000256" key="2">
    <source>
        <dbReference type="ARBA" id="ARBA00011738"/>
    </source>
</evidence>
<dbReference type="InterPro" id="IPR004099">
    <property type="entry name" value="Pyr_nucl-diS_OxRdtase_dimer"/>
</dbReference>
<dbReference type="eggNOG" id="COG1249">
    <property type="taxonomic scope" value="Bacteria"/>
</dbReference>
<dbReference type="InterPro" id="IPR006324">
    <property type="entry name" value="GSHR"/>
</dbReference>
<dbReference type="Pfam" id="PF02852">
    <property type="entry name" value="Pyr_redox_dim"/>
    <property type="match status" value="1"/>
</dbReference>
<dbReference type="InterPro" id="IPR016156">
    <property type="entry name" value="FAD/NAD-linked_Rdtase_dimer_sf"/>
</dbReference>
<dbReference type="PANTHER" id="PTHR42737">
    <property type="entry name" value="GLUTATHIONE REDUCTASE"/>
    <property type="match status" value="1"/>
</dbReference>
<dbReference type="InterPro" id="IPR036188">
    <property type="entry name" value="FAD/NAD-bd_sf"/>
</dbReference>
<comment type="cofactor">
    <cofactor evidence="11">
        <name>FAD</name>
        <dbReference type="ChEBI" id="CHEBI:57692"/>
    </cofactor>
    <text evidence="11">Binds 1 FAD per subunit.</text>
</comment>
<evidence type="ECO:0000256" key="6">
    <source>
        <dbReference type="ARBA" id="ARBA00023002"/>
    </source>
</evidence>
<keyword evidence="11" id="KW-0547">Nucleotide-binding</keyword>
<accession>A0A059FIJ0</accession>
<gene>
    <name evidence="17" type="ORF">HJA_04521</name>
</gene>
<dbReference type="GO" id="GO:0050660">
    <property type="term" value="F:flavin adenine dinucleotide binding"/>
    <property type="evidence" value="ECO:0007669"/>
    <property type="project" value="InterPro"/>
</dbReference>
<comment type="similarity">
    <text evidence="1 13">Belongs to the class-I pyridine nucleotide-disulfide oxidoreductase family.</text>
</comment>
<dbReference type="PIRSF" id="PIRSF000350">
    <property type="entry name" value="Mercury_reductase_MerA"/>
    <property type="match status" value="1"/>
</dbReference>
<dbReference type="NCBIfam" id="NF004776">
    <property type="entry name" value="PRK06116.1"/>
    <property type="match status" value="1"/>
</dbReference>
<dbReference type="GO" id="GO:0004362">
    <property type="term" value="F:glutathione-disulfide reductase (NADPH) activity"/>
    <property type="evidence" value="ECO:0007669"/>
    <property type="project" value="UniProtKB-EC"/>
</dbReference>